<proteinExistence type="predicted"/>
<dbReference type="OrthoDB" id="5405464at2"/>
<gene>
    <name evidence="2" type="ORF">QWE_15998</name>
</gene>
<reference evidence="2 3" key="1">
    <citation type="journal article" date="2012" name="J. Bacteriol.">
        <title>Draft Genome Sequence of Agrobacterium albertimagni Strain AOL15.</title>
        <authorList>
            <person name="Trimble W.L."/>
            <person name="Phung le T."/>
            <person name="Meyer F."/>
            <person name="Gilbert J.A."/>
            <person name="Silver S."/>
        </authorList>
    </citation>
    <scope>NUCLEOTIDE SEQUENCE [LARGE SCALE GENOMIC DNA]</scope>
    <source>
        <strain evidence="2 3">AOL15</strain>
    </source>
</reference>
<organism evidence="2 3">
    <name type="scientific">Agrobacterium albertimagni AOL15</name>
    <dbReference type="NCBI Taxonomy" id="1156935"/>
    <lineage>
        <taxon>Bacteria</taxon>
        <taxon>Pseudomonadati</taxon>
        <taxon>Pseudomonadota</taxon>
        <taxon>Alphaproteobacteria</taxon>
        <taxon>Hyphomicrobiales</taxon>
        <taxon>Rhizobiaceae</taxon>
        <taxon>Rhizobium/Agrobacterium group</taxon>
        <taxon>Agrobacterium</taxon>
    </lineage>
</organism>
<comment type="caution">
    <text evidence="2">The sequence shown here is derived from an EMBL/GenBank/DDBJ whole genome shotgun (WGS) entry which is preliminary data.</text>
</comment>
<evidence type="ECO:0000313" key="2">
    <source>
        <dbReference type="EMBL" id="EKF58120.1"/>
    </source>
</evidence>
<keyword evidence="1" id="KW-1133">Transmembrane helix</keyword>
<protein>
    <recommendedName>
        <fullName evidence="4">Transmembrane protein</fullName>
    </recommendedName>
</protein>
<dbReference type="PATRIC" id="fig|1156935.5.peg.3249"/>
<feature type="transmembrane region" description="Helical" evidence="1">
    <location>
        <begin position="95"/>
        <end position="114"/>
    </location>
</feature>
<sequence length="143" mass="16015">MSETATIGSKAREFNTARNYAFILFGLFFWPLLLAAYARSSRARSSEDEQVRSHAVFQYQTSAVALVSWGLLLVIFLVMILGFPPTNALEAAHARMRNIAMLNVGYIFSLWAALRSIRGLYLAGARETLSPTWLWTVWPKPAG</sequence>
<feature type="transmembrane region" description="Helical" evidence="1">
    <location>
        <begin position="20"/>
        <end position="38"/>
    </location>
</feature>
<name>K2PZ85_9HYPH</name>
<evidence type="ECO:0000256" key="1">
    <source>
        <dbReference type="SAM" id="Phobius"/>
    </source>
</evidence>
<keyword evidence="1" id="KW-0472">Membrane</keyword>
<feature type="transmembrane region" description="Helical" evidence="1">
    <location>
        <begin position="59"/>
        <end position="83"/>
    </location>
</feature>
<dbReference type="RefSeq" id="WP_006727192.1">
    <property type="nucleotide sequence ID" value="NZ_ALJF01000013.1"/>
</dbReference>
<evidence type="ECO:0000313" key="3">
    <source>
        <dbReference type="Proteomes" id="UP000007123"/>
    </source>
</evidence>
<evidence type="ECO:0008006" key="4">
    <source>
        <dbReference type="Google" id="ProtNLM"/>
    </source>
</evidence>
<dbReference type="EMBL" id="ALJF01000013">
    <property type="protein sequence ID" value="EKF58120.1"/>
    <property type="molecule type" value="Genomic_DNA"/>
</dbReference>
<accession>K2PZ85</accession>
<dbReference type="Proteomes" id="UP000007123">
    <property type="component" value="Unassembled WGS sequence"/>
</dbReference>
<dbReference type="AlphaFoldDB" id="K2PZ85"/>
<keyword evidence="3" id="KW-1185">Reference proteome</keyword>
<keyword evidence="1" id="KW-0812">Transmembrane</keyword>